<reference evidence="1 2" key="1">
    <citation type="submission" date="2020-04" db="EMBL/GenBank/DDBJ databases">
        <authorList>
            <person name="Alioto T."/>
            <person name="Alioto T."/>
            <person name="Gomez Garrido J."/>
        </authorList>
    </citation>
    <scope>NUCLEOTIDE SEQUENCE [LARGE SCALE GENOMIC DNA]</scope>
</reference>
<organism evidence="1 2">
    <name type="scientific">Cloeon dipterum</name>
    <dbReference type="NCBI Taxonomy" id="197152"/>
    <lineage>
        <taxon>Eukaryota</taxon>
        <taxon>Metazoa</taxon>
        <taxon>Ecdysozoa</taxon>
        <taxon>Arthropoda</taxon>
        <taxon>Hexapoda</taxon>
        <taxon>Insecta</taxon>
        <taxon>Pterygota</taxon>
        <taxon>Palaeoptera</taxon>
        <taxon>Ephemeroptera</taxon>
        <taxon>Pisciforma</taxon>
        <taxon>Baetidae</taxon>
        <taxon>Cloeon</taxon>
    </lineage>
</organism>
<dbReference type="SUPFAM" id="SSF52047">
    <property type="entry name" value="RNI-like"/>
    <property type="match status" value="1"/>
</dbReference>
<dbReference type="EMBL" id="CADEPI010000286">
    <property type="protein sequence ID" value="CAB3382857.1"/>
    <property type="molecule type" value="Genomic_DNA"/>
</dbReference>
<keyword evidence="2" id="KW-1185">Reference proteome</keyword>
<proteinExistence type="predicted"/>
<gene>
    <name evidence="1" type="ORF">CLODIP_2_CD07603</name>
</gene>
<evidence type="ECO:0000313" key="1">
    <source>
        <dbReference type="EMBL" id="CAB3382857.1"/>
    </source>
</evidence>
<protein>
    <submittedName>
        <fullName evidence="1">Uncharacterized protein</fullName>
    </submittedName>
</protein>
<accession>A0A8S1DRD4</accession>
<comment type="caution">
    <text evidence="1">The sequence shown here is derived from an EMBL/GenBank/DDBJ whole genome shotgun (WGS) entry which is preliminary data.</text>
</comment>
<name>A0A8S1DRD4_9INSE</name>
<sequence length="497" mass="57488">MNDEEKLELTKKKLLNISRRCSLVELSRRKIVKNLDFYKEHEEYGRRLKSLPVCLRDQVLRELTSLKFDGAFGDSKPNFEKKLQDFSFLLSSDTKEIDLDGLLSFCPQKYLRGQLWRVLQMIAAEAPNVQSLIINGRNSMANTYILLRNFSLYYTLDRAILESICGLSKLKRLEISIRLMRLCIEHLPKLRLLNPWDFNDFNIPDVFNILKLPSETSSLMNLGVYPTSVSIHQVFPEVRHLTIGWPYRSDTSESSIDTLLHFSKLESISVHPSLKLENILYQLLDRYGSNLRNLSIWSFKFELRMIDVMNRCKNLERLALHRASFFDQPLMPTQTFAELKELMWANPLFENSNYGQHLLHLLLAPKLEKVALILDGETCTDLDVLNEIANLVASGHILRELKSFIIYLDNLRHGQDGILRLFEAITRLVADASAFLPKCTLVVLKPYEEFCLAPIYNSQGEFLGFSYPGTVIDYDFREFGQPNLAKFLFACRAGRQL</sequence>
<evidence type="ECO:0000313" key="2">
    <source>
        <dbReference type="Proteomes" id="UP000494165"/>
    </source>
</evidence>
<dbReference type="Proteomes" id="UP000494165">
    <property type="component" value="Unassembled WGS sequence"/>
</dbReference>
<dbReference type="AlphaFoldDB" id="A0A8S1DRD4"/>
<dbReference type="OrthoDB" id="2344483at2759"/>